<dbReference type="Proteomes" id="UP001165064">
    <property type="component" value="Unassembled WGS sequence"/>
</dbReference>
<accession>A0ACB5TZY5</accession>
<sequence length="445" mass="48350">MSRIPSLTYRSSSFETKNAEHVDPSDALMTSEEKDADMETEDVAILSVHSDQPKVVDNSEVDNGESADVKGKNNEGDSGAHDAEVDTDDTDVLHVHSDQPEGVKSDSSPPETLIVRSESPEGGENVVNPELEQFSVHSGDSHDSESDDRDSTEEEVARDDADEVPANDEEPAQLGAVSSEKMVQVLSVKSDESASESSANETSSPPQITVNSKVEGISVHSSDDESDDDGDNAEEDSHEISPTPEPVPQITISSSDVPEKRPHEDDNDEQNRTSDTNNQPEELEPEDNRRTKRRRVTSNELDVSTSIASRTRTRSKSPARKDRAYRAPSLKASEAITSSGISTRSGRILSWEAKETKAISTTKPVHNHPVPPVAAVNPRYRLLLAEANDFVEENETNTDTEVMAVKSDSKDANADTSAKKLQVNKRRRPARRGASASSSKLESGN</sequence>
<evidence type="ECO:0000313" key="1">
    <source>
        <dbReference type="EMBL" id="GME98932.1"/>
    </source>
</evidence>
<reference evidence="1" key="1">
    <citation type="submission" date="2023-04" db="EMBL/GenBank/DDBJ databases">
        <title>Ambrosiozyma monospora NBRC 10751.</title>
        <authorList>
            <person name="Ichikawa N."/>
            <person name="Sato H."/>
            <person name="Tonouchi N."/>
        </authorList>
    </citation>
    <scope>NUCLEOTIDE SEQUENCE</scope>
    <source>
        <strain evidence="1">NBRC 10751</strain>
    </source>
</reference>
<proteinExistence type="predicted"/>
<organism evidence="1 2">
    <name type="scientific">Ambrosiozyma monospora</name>
    <name type="common">Yeast</name>
    <name type="synonym">Endomycopsis monosporus</name>
    <dbReference type="NCBI Taxonomy" id="43982"/>
    <lineage>
        <taxon>Eukaryota</taxon>
        <taxon>Fungi</taxon>
        <taxon>Dikarya</taxon>
        <taxon>Ascomycota</taxon>
        <taxon>Saccharomycotina</taxon>
        <taxon>Pichiomycetes</taxon>
        <taxon>Pichiales</taxon>
        <taxon>Pichiaceae</taxon>
        <taxon>Ambrosiozyma</taxon>
    </lineage>
</organism>
<evidence type="ECO:0000313" key="2">
    <source>
        <dbReference type="Proteomes" id="UP001165064"/>
    </source>
</evidence>
<protein>
    <submittedName>
        <fullName evidence="1">Unnamed protein product</fullName>
    </submittedName>
</protein>
<keyword evidence="2" id="KW-1185">Reference proteome</keyword>
<gene>
    <name evidence="1" type="ORF">Amon02_001057300</name>
</gene>
<dbReference type="EMBL" id="BSXS01010796">
    <property type="protein sequence ID" value="GME98932.1"/>
    <property type="molecule type" value="Genomic_DNA"/>
</dbReference>
<comment type="caution">
    <text evidence="1">The sequence shown here is derived from an EMBL/GenBank/DDBJ whole genome shotgun (WGS) entry which is preliminary data.</text>
</comment>
<name>A0ACB5TZY5_AMBMO</name>